<dbReference type="AlphaFoldDB" id="A0A502BUQ5"/>
<evidence type="ECO:0000256" key="6">
    <source>
        <dbReference type="ARBA" id="ARBA00037589"/>
    </source>
</evidence>
<evidence type="ECO:0000256" key="8">
    <source>
        <dbReference type="ARBA" id="ARBA00048617"/>
    </source>
</evidence>
<dbReference type="InterPro" id="IPR036108">
    <property type="entry name" value="4pyrrol_syn_uPrphyn_synt_sf"/>
</dbReference>
<evidence type="ECO:0000259" key="10">
    <source>
        <dbReference type="Pfam" id="PF02602"/>
    </source>
</evidence>
<evidence type="ECO:0000256" key="3">
    <source>
        <dbReference type="ARBA" id="ARBA00013109"/>
    </source>
</evidence>
<dbReference type="UniPathway" id="UPA00251">
    <property type="reaction ID" value="UER00320"/>
</dbReference>
<keyword evidence="12" id="KW-1185">Reference proteome</keyword>
<evidence type="ECO:0000313" key="12">
    <source>
        <dbReference type="Proteomes" id="UP000319486"/>
    </source>
</evidence>
<protein>
    <recommendedName>
        <fullName evidence="7 9">Uroporphyrinogen-III synthase</fullName>
        <ecNumber evidence="3 9">4.2.1.75</ecNumber>
    </recommendedName>
</protein>
<comment type="function">
    <text evidence="6 9">Catalyzes cyclization of the linear tetrapyrrole, hydroxymethylbilane, to the macrocyclic uroporphyrinogen III.</text>
</comment>
<evidence type="ECO:0000256" key="4">
    <source>
        <dbReference type="ARBA" id="ARBA00023239"/>
    </source>
</evidence>
<dbReference type="InterPro" id="IPR003754">
    <property type="entry name" value="4pyrrol_synth_uPrphyn_synth"/>
</dbReference>
<dbReference type="PANTHER" id="PTHR38042">
    <property type="entry name" value="UROPORPHYRINOGEN-III SYNTHASE, CHLOROPLASTIC"/>
    <property type="match status" value="1"/>
</dbReference>
<dbReference type="EC" id="4.2.1.75" evidence="3 9"/>
<comment type="caution">
    <text evidence="11">The sequence shown here is derived from an EMBL/GenBank/DDBJ whole genome shotgun (WGS) entry which is preliminary data.</text>
</comment>
<evidence type="ECO:0000256" key="1">
    <source>
        <dbReference type="ARBA" id="ARBA00004772"/>
    </source>
</evidence>
<keyword evidence="5 9" id="KW-0627">Porphyrin biosynthesis</keyword>
<evidence type="ECO:0000256" key="5">
    <source>
        <dbReference type="ARBA" id="ARBA00023244"/>
    </source>
</evidence>
<dbReference type="Gene3D" id="3.40.50.10090">
    <property type="match status" value="2"/>
</dbReference>
<proteinExistence type="inferred from homology"/>
<comment type="similarity">
    <text evidence="2 9">Belongs to the uroporphyrinogen-III synthase family.</text>
</comment>
<evidence type="ECO:0000256" key="7">
    <source>
        <dbReference type="ARBA" id="ARBA00040167"/>
    </source>
</evidence>
<gene>
    <name evidence="11" type="ORF">EAH88_18035</name>
</gene>
<dbReference type="GO" id="GO:0004852">
    <property type="term" value="F:uroporphyrinogen-III synthase activity"/>
    <property type="evidence" value="ECO:0007669"/>
    <property type="project" value="UniProtKB-UniRule"/>
</dbReference>
<dbReference type="InterPro" id="IPR039793">
    <property type="entry name" value="UROS/Hem4"/>
</dbReference>
<keyword evidence="4 9" id="KW-0456">Lyase</keyword>
<reference evidence="11 12" key="1">
    <citation type="journal article" date="2019" name="Environ. Microbiol.">
        <title>Species interactions and distinct microbial communities in high Arctic permafrost affected cryosols are associated with the CH4 and CO2 gas fluxes.</title>
        <authorList>
            <person name="Altshuler I."/>
            <person name="Hamel J."/>
            <person name="Turney S."/>
            <person name="Magnuson E."/>
            <person name="Levesque R."/>
            <person name="Greer C."/>
            <person name="Whyte L.G."/>
        </authorList>
    </citation>
    <scope>NUCLEOTIDE SEQUENCE [LARGE SCALE GENOMIC DNA]</scope>
    <source>
        <strain evidence="11 12">S13Y</strain>
    </source>
</reference>
<dbReference type="CDD" id="cd06578">
    <property type="entry name" value="HemD"/>
    <property type="match status" value="1"/>
</dbReference>
<sequence length="256" mass="27053">MQRQPPASNDHLRGRIVVITRPAGTATALARRVRARGGLPLLLPGLALRSVADQVAARAGLRAALADELVIFTSPAAVRHAAALMPLQTTASVLAVGQGTARALRRHGIAAPLAPQRQDSEGLLEHPVLHDLGGRRVALIGAPGGRGVLREQLAARGAQLRELHVYHRVPPRLDRRHVDALLQLPASARVLLSSAEALQNLHQLLPPPVWARLCAATAVVSSERLDAAARAAGFTRTMLAVSALSADLLDTAMCTR</sequence>
<dbReference type="EMBL" id="RCZO01000014">
    <property type="protein sequence ID" value="TPG04253.1"/>
    <property type="molecule type" value="Genomic_DNA"/>
</dbReference>
<dbReference type="Pfam" id="PF02602">
    <property type="entry name" value="HEM4"/>
    <property type="match status" value="1"/>
</dbReference>
<evidence type="ECO:0000256" key="9">
    <source>
        <dbReference type="RuleBase" id="RU366031"/>
    </source>
</evidence>
<organism evidence="11 12">
    <name type="scientific">Rhodanobacter glycinis</name>
    <dbReference type="NCBI Taxonomy" id="582702"/>
    <lineage>
        <taxon>Bacteria</taxon>
        <taxon>Pseudomonadati</taxon>
        <taxon>Pseudomonadota</taxon>
        <taxon>Gammaproteobacteria</taxon>
        <taxon>Lysobacterales</taxon>
        <taxon>Rhodanobacteraceae</taxon>
        <taxon>Rhodanobacter</taxon>
    </lineage>
</organism>
<dbReference type="OrthoDB" id="9787650at2"/>
<feature type="domain" description="Tetrapyrrole biosynthesis uroporphyrinogen III synthase" evidence="10">
    <location>
        <begin position="28"/>
        <end position="240"/>
    </location>
</feature>
<name>A0A502BUQ5_9GAMM</name>
<evidence type="ECO:0000256" key="2">
    <source>
        <dbReference type="ARBA" id="ARBA00008133"/>
    </source>
</evidence>
<dbReference type="RefSeq" id="WP_140655809.1">
    <property type="nucleotide sequence ID" value="NZ_RCZB01000008.1"/>
</dbReference>
<dbReference type="SUPFAM" id="SSF69618">
    <property type="entry name" value="HemD-like"/>
    <property type="match status" value="1"/>
</dbReference>
<dbReference type="Proteomes" id="UP000319486">
    <property type="component" value="Unassembled WGS sequence"/>
</dbReference>
<evidence type="ECO:0000313" key="11">
    <source>
        <dbReference type="EMBL" id="TPG04253.1"/>
    </source>
</evidence>
<dbReference type="PANTHER" id="PTHR38042:SF1">
    <property type="entry name" value="UROPORPHYRINOGEN-III SYNTHASE, CHLOROPLASTIC"/>
    <property type="match status" value="1"/>
</dbReference>
<accession>A0A502BUQ5</accession>
<dbReference type="GO" id="GO:0006780">
    <property type="term" value="P:uroporphyrinogen III biosynthetic process"/>
    <property type="evidence" value="ECO:0007669"/>
    <property type="project" value="UniProtKB-UniRule"/>
</dbReference>
<comment type="pathway">
    <text evidence="1 9">Porphyrin-containing compound metabolism; protoporphyrin-IX biosynthesis; coproporphyrinogen-III from 5-aminolevulinate: step 3/4.</text>
</comment>
<comment type="catalytic activity">
    <reaction evidence="8 9">
        <text>hydroxymethylbilane = uroporphyrinogen III + H2O</text>
        <dbReference type="Rhea" id="RHEA:18965"/>
        <dbReference type="ChEBI" id="CHEBI:15377"/>
        <dbReference type="ChEBI" id="CHEBI:57308"/>
        <dbReference type="ChEBI" id="CHEBI:57845"/>
        <dbReference type="EC" id="4.2.1.75"/>
    </reaction>
</comment>
<dbReference type="GO" id="GO:0006782">
    <property type="term" value="P:protoporphyrinogen IX biosynthetic process"/>
    <property type="evidence" value="ECO:0007669"/>
    <property type="project" value="UniProtKB-UniRule"/>
</dbReference>